<name>A0A6C0LJW1_9ZZZZ</name>
<dbReference type="EMBL" id="MN740520">
    <property type="protein sequence ID" value="QHU30807.1"/>
    <property type="molecule type" value="Genomic_DNA"/>
</dbReference>
<reference evidence="1" key="1">
    <citation type="journal article" date="2020" name="Nature">
        <title>Giant virus diversity and host interactions through global metagenomics.</title>
        <authorList>
            <person name="Schulz F."/>
            <person name="Roux S."/>
            <person name="Paez-Espino D."/>
            <person name="Jungbluth S."/>
            <person name="Walsh D.A."/>
            <person name="Denef V.J."/>
            <person name="McMahon K.D."/>
            <person name="Konstantinidis K.T."/>
            <person name="Eloe-Fadrosh E.A."/>
            <person name="Kyrpides N.C."/>
            <person name="Woyke T."/>
        </authorList>
    </citation>
    <scope>NUCLEOTIDE SEQUENCE</scope>
    <source>
        <strain evidence="1">GVMAG-M-3300027892-73</strain>
    </source>
</reference>
<evidence type="ECO:0000313" key="1">
    <source>
        <dbReference type="EMBL" id="QHU30807.1"/>
    </source>
</evidence>
<dbReference type="AlphaFoldDB" id="A0A6C0LJW1"/>
<accession>A0A6C0LJW1</accession>
<sequence length="108" mass="12472">MTSFFFYNKLTNVDLIKQINTCFEICDGFIIIHKYDRENNVLEISDDSLNNNKTLTGKIVTFNMGLNDIIKKIGEIEEVKTNNNPKCTLKTIWVNKPLGGKCKTYIIY</sequence>
<organism evidence="1">
    <name type="scientific">viral metagenome</name>
    <dbReference type="NCBI Taxonomy" id="1070528"/>
    <lineage>
        <taxon>unclassified sequences</taxon>
        <taxon>metagenomes</taxon>
        <taxon>organismal metagenomes</taxon>
    </lineage>
</organism>
<protein>
    <submittedName>
        <fullName evidence="1">Uncharacterized protein</fullName>
    </submittedName>
</protein>
<proteinExistence type="predicted"/>